<gene>
    <name evidence="2" type="ORF">SAMN04487905_11176</name>
</gene>
<feature type="region of interest" description="Disordered" evidence="1">
    <location>
        <begin position="80"/>
        <end position="174"/>
    </location>
</feature>
<dbReference type="RefSeq" id="WP_092603447.1">
    <property type="nucleotide sequence ID" value="NZ_FNJR01000011.1"/>
</dbReference>
<reference evidence="3" key="1">
    <citation type="submission" date="2016-10" db="EMBL/GenBank/DDBJ databases">
        <authorList>
            <person name="Varghese N."/>
            <person name="Submissions S."/>
        </authorList>
    </citation>
    <scope>NUCLEOTIDE SEQUENCE [LARGE SCALE GENOMIC DNA]</scope>
    <source>
        <strain evidence="3">DSM 46732</strain>
    </source>
</reference>
<protein>
    <submittedName>
        <fullName evidence="2">Uncharacterized protein</fullName>
    </submittedName>
</protein>
<name>A0A1H0W9R3_9ACTN</name>
<dbReference type="AlphaFoldDB" id="A0A1H0W9R3"/>
<dbReference type="OrthoDB" id="9898690at2"/>
<evidence type="ECO:0000313" key="2">
    <source>
        <dbReference type="EMBL" id="SDP87241.1"/>
    </source>
</evidence>
<evidence type="ECO:0000256" key="1">
    <source>
        <dbReference type="SAM" id="MobiDB-lite"/>
    </source>
</evidence>
<feature type="compositionally biased region" description="Basic and acidic residues" evidence="1">
    <location>
        <begin position="122"/>
        <end position="146"/>
    </location>
</feature>
<sequence length="174" mass="19175">MHPEFEHPDLTPPAASEDAKVLDLDGWENQGYLQREIPTNRGVRYTLSYRAGFDTRELAGGSEKAETSFTAQSALTVIRLVDRTGPIQNPSRNREGATGTDTTGISARKAGISEDDDDDHDDSGKDREQSLKEPEERRKNRRREDSAPLANPPGGSLAPRPETGNPAHETEKPR</sequence>
<keyword evidence="3" id="KW-1185">Reference proteome</keyword>
<organism evidence="2 3">
    <name type="scientific">Actinopolyspora xinjiangensis</name>
    <dbReference type="NCBI Taxonomy" id="405564"/>
    <lineage>
        <taxon>Bacteria</taxon>
        <taxon>Bacillati</taxon>
        <taxon>Actinomycetota</taxon>
        <taxon>Actinomycetes</taxon>
        <taxon>Actinopolysporales</taxon>
        <taxon>Actinopolysporaceae</taxon>
        <taxon>Actinopolyspora</taxon>
    </lineage>
</organism>
<dbReference type="Proteomes" id="UP000199497">
    <property type="component" value="Unassembled WGS sequence"/>
</dbReference>
<evidence type="ECO:0000313" key="3">
    <source>
        <dbReference type="Proteomes" id="UP000199497"/>
    </source>
</evidence>
<dbReference type="EMBL" id="FNJR01000011">
    <property type="protein sequence ID" value="SDP87241.1"/>
    <property type="molecule type" value="Genomic_DNA"/>
</dbReference>
<proteinExistence type="predicted"/>
<accession>A0A1H0W9R3</accession>